<dbReference type="AlphaFoldDB" id="A0A1T4UF25"/>
<dbReference type="EMBL" id="FUXU01000014">
    <property type="protein sequence ID" value="SKA51206.1"/>
    <property type="molecule type" value="Genomic_DNA"/>
</dbReference>
<dbReference type="Pfam" id="PF06891">
    <property type="entry name" value="P2_Phage_GpR"/>
    <property type="match status" value="1"/>
</dbReference>
<name>A0A1T4UF25_9GAMM</name>
<proteinExistence type="predicted"/>
<dbReference type="OrthoDB" id="5816387at2"/>
<organism evidence="1 2">
    <name type="scientific">Enterovibrio nigricans DSM 22720</name>
    <dbReference type="NCBI Taxonomy" id="1121868"/>
    <lineage>
        <taxon>Bacteria</taxon>
        <taxon>Pseudomonadati</taxon>
        <taxon>Pseudomonadota</taxon>
        <taxon>Gammaproteobacteria</taxon>
        <taxon>Vibrionales</taxon>
        <taxon>Vibrionaceae</taxon>
        <taxon>Enterovibrio</taxon>
    </lineage>
</organism>
<keyword evidence="2" id="KW-1185">Reference proteome</keyword>
<gene>
    <name evidence="1" type="ORF">SAMN02745132_01573</name>
</gene>
<accession>A0A1T4UF25</accession>
<evidence type="ECO:0000313" key="2">
    <source>
        <dbReference type="Proteomes" id="UP000190162"/>
    </source>
</evidence>
<sequence>MADAYTKTKLQHLTEYVVKALKTSVLDNKIDAWQENAKIVINGDDRGHGIRIAEWQYNAVISIEGFPHHLLDPRYLLAAVACWISEFDHERSDLELEDPTLAVDILDEGTVDVTIELELSEPIEMIPDPNGLIEYQGETYRVQTVPVDVAEEAEISNETDG</sequence>
<dbReference type="RefSeq" id="WP_078751983.1">
    <property type="nucleotide sequence ID" value="NZ_FUXU01000014.1"/>
</dbReference>
<protein>
    <submittedName>
        <fullName evidence="1">p2 phage tail completion protein R (GpR)</fullName>
    </submittedName>
</protein>
<dbReference type="InterPro" id="IPR009678">
    <property type="entry name" value="Phage_tail_completion_R"/>
</dbReference>
<evidence type="ECO:0000313" key="1">
    <source>
        <dbReference type="EMBL" id="SKA51206.1"/>
    </source>
</evidence>
<dbReference type="Proteomes" id="UP000190162">
    <property type="component" value="Unassembled WGS sequence"/>
</dbReference>
<reference evidence="2" key="1">
    <citation type="submission" date="2017-02" db="EMBL/GenBank/DDBJ databases">
        <authorList>
            <person name="Varghese N."/>
            <person name="Submissions S."/>
        </authorList>
    </citation>
    <scope>NUCLEOTIDE SEQUENCE [LARGE SCALE GENOMIC DNA]</scope>
    <source>
        <strain evidence="2">DSM 22720</strain>
    </source>
</reference>